<reference evidence="1 2" key="1">
    <citation type="submission" date="2015-10" db="EMBL/GenBank/DDBJ databases">
        <title>Erysipelothrix larvae sp. LV19 isolated from the larval gut of the rhinoceros beetle, Trypoxylus dichotomus.</title>
        <authorList>
            <person name="Lim S."/>
            <person name="Kim B.-C."/>
        </authorList>
    </citation>
    <scope>NUCLEOTIDE SEQUENCE [LARGE SCALE GENOMIC DNA]</scope>
    <source>
        <strain evidence="1 2">LV19</strain>
    </source>
</reference>
<evidence type="ECO:0000313" key="1">
    <source>
        <dbReference type="EMBL" id="AMC93906.1"/>
    </source>
</evidence>
<proteinExistence type="predicted"/>
<protein>
    <submittedName>
        <fullName evidence="1">Uncharacterized protein</fullName>
    </submittedName>
</protein>
<accession>A0A0X8H0Q1</accession>
<evidence type="ECO:0000313" key="2">
    <source>
        <dbReference type="Proteomes" id="UP000063781"/>
    </source>
</evidence>
<sequence>MPIGKSEKKKERNVKNIGYLDDLKLQYDDPIAHFKQVVKDMTLEKTKDTKVVLTIDKSAIIDTNSPNINVKSAFIYKMIHTLGLPDILG</sequence>
<dbReference type="RefSeq" id="WP_067633127.1">
    <property type="nucleotide sequence ID" value="NZ_CP013213.1"/>
</dbReference>
<dbReference type="KEGG" id="erl:AOC36_07885"/>
<dbReference type="STRING" id="1514105.AOC36_07885"/>
<gene>
    <name evidence="1" type="ORF">AOC36_07885</name>
</gene>
<dbReference type="Proteomes" id="UP000063781">
    <property type="component" value="Chromosome"/>
</dbReference>
<dbReference type="AlphaFoldDB" id="A0A0X8H0Q1"/>
<dbReference type="EMBL" id="CP013213">
    <property type="protein sequence ID" value="AMC93906.1"/>
    <property type="molecule type" value="Genomic_DNA"/>
</dbReference>
<name>A0A0X8H0Q1_9FIRM</name>
<keyword evidence="2" id="KW-1185">Reference proteome</keyword>
<dbReference type="OrthoDB" id="9767746at2"/>
<organism evidence="1 2">
    <name type="scientific">Erysipelothrix larvae</name>
    <dbReference type="NCBI Taxonomy" id="1514105"/>
    <lineage>
        <taxon>Bacteria</taxon>
        <taxon>Bacillati</taxon>
        <taxon>Bacillota</taxon>
        <taxon>Erysipelotrichia</taxon>
        <taxon>Erysipelotrichales</taxon>
        <taxon>Erysipelotrichaceae</taxon>
        <taxon>Erysipelothrix</taxon>
    </lineage>
</organism>